<reference evidence="5 6" key="1">
    <citation type="submission" date="2016-10" db="EMBL/GenBank/DDBJ databases">
        <authorList>
            <person name="Varghese N."/>
            <person name="Submissions S."/>
        </authorList>
    </citation>
    <scope>NUCLEOTIDE SEQUENCE [LARGE SCALE GENOMIC DNA]</scope>
    <source>
        <strain evidence="6">ATCC 20501</strain>
        <strain evidence="4 5">CGMCC 4.3529</strain>
    </source>
</reference>
<reference evidence="3" key="2">
    <citation type="submission" date="2016-10" db="EMBL/GenBank/DDBJ databases">
        <authorList>
            <person name="de Groot N.N."/>
        </authorList>
    </citation>
    <scope>NUCLEOTIDE SEQUENCE [LARGE SCALE GENOMIC DNA]</scope>
    <source>
        <strain evidence="3">ATCC 20501</strain>
    </source>
</reference>
<dbReference type="AlphaFoldDB" id="A0A1H5ZTY2"/>
<feature type="compositionally biased region" description="Pro residues" evidence="1">
    <location>
        <begin position="1"/>
        <end position="12"/>
    </location>
</feature>
<organism evidence="3 6">
    <name type="scientific">Saccharopolyspora kobensis</name>
    <dbReference type="NCBI Taxonomy" id="146035"/>
    <lineage>
        <taxon>Bacteria</taxon>
        <taxon>Bacillati</taxon>
        <taxon>Actinomycetota</taxon>
        <taxon>Actinomycetes</taxon>
        <taxon>Pseudonocardiales</taxon>
        <taxon>Pseudonocardiaceae</taxon>
        <taxon>Saccharopolyspora</taxon>
    </lineage>
</organism>
<name>A0A1H5ZTY2_9PSEU</name>
<accession>A0A1H5ZTY2</accession>
<dbReference type="Pfam" id="PF06742">
    <property type="entry name" value="DUF1214"/>
    <property type="match status" value="1"/>
</dbReference>
<protein>
    <recommendedName>
        <fullName evidence="2">DUF1214 domain-containing protein</fullName>
    </recommendedName>
</protein>
<dbReference type="InterPro" id="IPR010621">
    <property type="entry name" value="DUF1214"/>
</dbReference>
<evidence type="ECO:0000259" key="2">
    <source>
        <dbReference type="Pfam" id="PF06742"/>
    </source>
</evidence>
<dbReference type="Proteomes" id="UP000199690">
    <property type="component" value="Unassembled WGS sequence"/>
</dbReference>
<dbReference type="SMR" id="A0A1H5ZTY2"/>
<keyword evidence="5" id="KW-1185">Reference proteome</keyword>
<dbReference type="EMBL" id="FOME01000009">
    <property type="protein sequence ID" value="SFE14530.1"/>
    <property type="molecule type" value="Genomic_DNA"/>
</dbReference>
<feature type="region of interest" description="Disordered" evidence="1">
    <location>
        <begin position="1"/>
        <end position="46"/>
    </location>
</feature>
<feature type="domain" description="DUF1214" evidence="2">
    <location>
        <begin position="125"/>
        <end position="203"/>
    </location>
</feature>
<dbReference type="EMBL" id="FNVB01000003">
    <property type="protein sequence ID" value="SEG39948.1"/>
    <property type="molecule type" value="Genomic_DNA"/>
</dbReference>
<sequence>MSNPASAPPPPNRISGDRDATQPQETPRTQAQPQNATTAENPGEAEQWREFCRALEKAGEVLLRDSAPDTPLDRAEGLRYLARLTREMLYTCVDNADPDFPRLHEPDLVKIGADNPDNVYLSANIRGDRSYRITGRRGSIAYFSIGSKANRYAKDGTMASTGELTDADLVVEPDGTVEIIASATEQGRNWLPLAPDSTGLVVRQTYLDRATETPGQWHIERIGAPAEPPPLTPEFMAGALRRAALAAHGTAATFAGWAELFTTRPNELPDFGQNMFQRAGGDPEIHYLHGYWTLRPDQAWLIEVAVPDCPYWNFQLNNWWMESLDHRRRISVNKHTATVRDGQLTIVVAARDPGVGNWIDTCDHRSGTALLRWLGADEHPVPRCRVVDLESLAAGRITPSTGEGR</sequence>
<dbReference type="Proteomes" id="UP000236729">
    <property type="component" value="Unassembled WGS sequence"/>
</dbReference>
<evidence type="ECO:0000313" key="5">
    <source>
        <dbReference type="Proteomes" id="UP000199690"/>
    </source>
</evidence>
<evidence type="ECO:0000313" key="4">
    <source>
        <dbReference type="EMBL" id="SFE14530.1"/>
    </source>
</evidence>
<accession>A0A1I1Y9H7</accession>
<proteinExistence type="predicted"/>
<evidence type="ECO:0000313" key="6">
    <source>
        <dbReference type="Proteomes" id="UP000236729"/>
    </source>
</evidence>
<feature type="compositionally biased region" description="Polar residues" evidence="1">
    <location>
        <begin position="21"/>
        <end position="40"/>
    </location>
</feature>
<evidence type="ECO:0000313" key="3">
    <source>
        <dbReference type="EMBL" id="SEG39948.1"/>
    </source>
</evidence>
<gene>
    <name evidence="3" type="ORF">SAMN02982929_02003</name>
    <name evidence="4" type="ORF">SAMN05216506_10964</name>
</gene>
<evidence type="ECO:0000256" key="1">
    <source>
        <dbReference type="SAM" id="MobiDB-lite"/>
    </source>
</evidence>